<proteinExistence type="predicted"/>
<dbReference type="KEGG" id="ssao:94302516"/>
<evidence type="ECO:0000256" key="1">
    <source>
        <dbReference type="SAM" id="MobiDB-lite"/>
    </source>
</evidence>
<name>A0A9P8RUE1_9EUKA</name>
<organism evidence="2 3">
    <name type="scientific">Spironucleus salmonicida</name>
    <dbReference type="NCBI Taxonomy" id="348837"/>
    <lineage>
        <taxon>Eukaryota</taxon>
        <taxon>Metamonada</taxon>
        <taxon>Diplomonadida</taxon>
        <taxon>Hexamitidae</taxon>
        <taxon>Hexamitinae</taxon>
        <taxon>Spironucleus</taxon>
    </lineage>
</organism>
<feature type="region of interest" description="Disordered" evidence="1">
    <location>
        <begin position="96"/>
        <end position="117"/>
    </location>
</feature>
<accession>A0A9P8RUE1</accession>
<evidence type="ECO:0000313" key="2">
    <source>
        <dbReference type="EMBL" id="KAH0569540.1"/>
    </source>
</evidence>
<keyword evidence="3" id="KW-1185">Reference proteome</keyword>
<sequence length="117" mass="13290">MEQRIYIYKVYICENSFSSVYCLFMQICYVSEWSPGPELHEATMRTGISAVHREGLGAGNWDMQVHRKTPPESSLCTAALRLWGLLPRPTMLRNKCASQTAQHAPKNLRKVSPQGPH</sequence>
<dbReference type="EMBL" id="AUWU02000009">
    <property type="protein sequence ID" value="KAH0569540.1"/>
    <property type="molecule type" value="Genomic_DNA"/>
</dbReference>
<dbReference type="GeneID" id="94302516"/>
<gene>
    <name evidence="2" type="ORF">SS50377_28493</name>
</gene>
<evidence type="ECO:0000313" key="3">
    <source>
        <dbReference type="Proteomes" id="UP000018208"/>
    </source>
</evidence>
<dbReference type="Proteomes" id="UP000018208">
    <property type="component" value="Unassembled WGS sequence"/>
</dbReference>
<comment type="caution">
    <text evidence="2">The sequence shown here is derived from an EMBL/GenBank/DDBJ whole genome shotgun (WGS) entry which is preliminary data.</text>
</comment>
<dbReference type="RefSeq" id="XP_067760313.1">
    <property type="nucleotide sequence ID" value="XM_067912256.1"/>
</dbReference>
<reference evidence="2 3" key="1">
    <citation type="journal article" date="2014" name="PLoS Genet.">
        <title>The Genome of Spironucleus salmonicida Highlights a Fish Pathogen Adapted to Fluctuating Environments.</title>
        <authorList>
            <person name="Xu F."/>
            <person name="Jerlstrom-Hultqvist J."/>
            <person name="Einarsson E."/>
            <person name="Astvaldsson A."/>
            <person name="Svard S.G."/>
            <person name="Andersson J.O."/>
        </authorList>
    </citation>
    <scope>NUCLEOTIDE SEQUENCE [LARGE SCALE GENOMIC DNA]</scope>
    <source>
        <strain evidence="2 3">ATCC 50377</strain>
    </source>
</reference>
<dbReference type="AlphaFoldDB" id="A0A9P8RUE1"/>
<protein>
    <submittedName>
        <fullName evidence="2">Uncharacterized protein</fullName>
    </submittedName>
</protein>